<keyword evidence="4" id="KW-1185">Reference proteome</keyword>
<keyword evidence="1" id="KW-0378">Hydrolase</keyword>
<dbReference type="Proteomes" id="UP000054321">
    <property type="component" value="Unassembled WGS sequence"/>
</dbReference>
<sequence length="357" mass="39410">MEDSPLVNALHPSVVDRMDPQFAEIYNKYQAPKLRADQVMYDEYNADRPKYTFPIVPGPSPEVGSVKIYKIPVSDPAGEIDVQVYVPTVDAIARGGLKTKDGKLPAHMDFHGGGFVIGNLKSDESWCRQACQEVGCIILNVDYRLAPDFPHPVPLTDCWTALKWAFKNADELGVDSSRVSIGGLSAGGQLAAVVALLARDEPSMPKLVLQMLIVPVIDVRFIPLEGSCAPDVPYESYIKNEFAPCLPLNRLRWFYKLWLGTDMDARKKMAEDFKASPILAPSHANLAPATIHIAGVDTLTSEGIAYHYVLVKDGTPSTLKVYEGCGHPFGHWDGQLDKAKEFVQDTMNALRKAYHIK</sequence>
<dbReference type="AlphaFoldDB" id="A0A0C3H1L0"/>
<dbReference type="InParanoid" id="A0A0C3H1L0"/>
<dbReference type="PANTHER" id="PTHR48081">
    <property type="entry name" value="AB HYDROLASE SUPERFAMILY PROTEIN C4A8.06C"/>
    <property type="match status" value="1"/>
</dbReference>
<dbReference type="PANTHER" id="PTHR48081:SF8">
    <property type="entry name" value="ALPHA_BETA HYDROLASE FOLD-3 DOMAIN-CONTAINING PROTEIN-RELATED"/>
    <property type="match status" value="1"/>
</dbReference>
<feature type="domain" description="Alpha/beta hydrolase fold-3" evidence="2">
    <location>
        <begin position="109"/>
        <end position="329"/>
    </location>
</feature>
<protein>
    <recommendedName>
        <fullName evidence="2">Alpha/beta hydrolase fold-3 domain-containing protein</fullName>
    </recommendedName>
</protein>
<evidence type="ECO:0000313" key="3">
    <source>
        <dbReference type="EMBL" id="KIM96396.1"/>
    </source>
</evidence>
<evidence type="ECO:0000256" key="1">
    <source>
        <dbReference type="ARBA" id="ARBA00022801"/>
    </source>
</evidence>
<dbReference type="GO" id="GO:0016787">
    <property type="term" value="F:hydrolase activity"/>
    <property type="evidence" value="ECO:0007669"/>
    <property type="project" value="UniProtKB-KW"/>
</dbReference>
<organism evidence="3 4">
    <name type="scientific">Oidiodendron maius (strain Zn)</name>
    <dbReference type="NCBI Taxonomy" id="913774"/>
    <lineage>
        <taxon>Eukaryota</taxon>
        <taxon>Fungi</taxon>
        <taxon>Dikarya</taxon>
        <taxon>Ascomycota</taxon>
        <taxon>Pezizomycotina</taxon>
        <taxon>Leotiomycetes</taxon>
        <taxon>Leotiomycetes incertae sedis</taxon>
        <taxon>Myxotrichaceae</taxon>
        <taxon>Oidiodendron</taxon>
    </lineage>
</organism>
<reference evidence="3 4" key="1">
    <citation type="submission" date="2014-04" db="EMBL/GenBank/DDBJ databases">
        <authorList>
            <consortium name="DOE Joint Genome Institute"/>
            <person name="Kuo A."/>
            <person name="Martino E."/>
            <person name="Perotto S."/>
            <person name="Kohler A."/>
            <person name="Nagy L.G."/>
            <person name="Floudas D."/>
            <person name="Copeland A."/>
            <person name="Barry K.W."/>
            <person name="Cichocki N."/>
            <person name="Veneault-Fourrey C."/>
            <person name="LaButti K."/>
            <person name="Lindquist E.A."/>
            <person name="Lipzen A."/>
            <person name="Lundell T."/>
            <person name="Morin E."/>
            <person name="Murat C."/>
            <person name="Sun H."/>
            <person name="Tunlid A."/>
            <person name="Henrissat B."/>
            <person name="Grigoriev I.V."/>
            <person name="Hibbett D.S."/>
            <person name="Martin F."/>
            <person name="Nordberg H.P."/>
            <person name="Cantor M.N."/>
            <person name="Hua S.X."/>
        </authorList>
    </citation>
    <scope>NUCLEOTIDE SEQUENCE [LARGE SCALE GENOMIC DNA]</scope>
    <source>
        <strain evidence="3 4">Zn</strain>
    </source>
</reference>
<evidence type="ECO:0000259" key="2">
    <source>
        <dbReference type="Pfam" id="PF07859"/>
    </source>
</evidence>
<dbReference type="InterPro" id="IPR013094">
    <property type="entry name" value="AB_hydrolase_3"/>
</dbReference>
<gene>
    <name evidence="3" type="ORF">OIDMADRAFT_183183</name>
</gene>
<evidence type="ECO:0000313" key="4">
    <source>
        <dbReference type="Proteomes" id="UP000054321"/>
    </source>
</evidence>
<proteinExistence type="predicted"/>
<dbReference type="InterPro" id="IPR029058">
    <property type="entry name" value="AB_hydrolase_fold"/>
</dbReference>
<dbReference type="EMBL" id="KN832884">
    <property type="protein sequence ID" value="KIM96396.1"/>
    <property type="molecule type" value="Genomic_DNA"/>
</dbReference>
<name>A0A0C3H1L0_OIDMZ</name>
<accession>A0A0C3H1L0</accession>
<dbReference type="Pfam" id="PF07859">
    <property type="entry name" value="Abhydrolase_3"/>
    <property type="match status" value="1"/>
</dbReference>
<dbReference type="InterPro" id="IPR050300">
    <property type="entry name" value="GDXG_lipolytic_enzyme"/>
</dbReference>
<dbReference type="HOGENOM" id="CLU_012494_6_2_1"/>
<dbReference type="Gene3D" id="3.40.50.1820">
    <property type="entry name" value="alpha/beta hydrolase"/>
    <property type="match status" value="1"/>
</dbReference>
<dbReference type="STRING" id="913774.A0A0C3H1L0"/>
<dbReference type="SUPFAM" id="SSF53474">
    <property type="entry name" value="alpha/beta-Hydrolases"/>
    <property type="match status" value="1"/>
</dbReference>
<dbReference type="OrthoDB" id="408631at2759"/>
<reference evidence="4" key="2">
    <citation type="submission" date="2015-01" db="EMBL/GenBank/DDBJ databases">
        <title>Evolutionary Origins and Diversification of the Mycorrhizal Mutualists.</title>
        <authorList>
            <consortium name="DOE Joint Genome Institute"/>
            <consortium name="Mycorrhizal Genomics Consortium"/>
            <person name="Kohler A."/>
            <person name="Kuo A."/>
            <person name="Nagy L.G."/>
            <person name="Floudas D."/>
            <person name="Copeland A."/>
            <person name="Barry K.W."/>
            <person name="Cichocki N."/>
            <person name="Veneault-Fourrey C."/>
            <person name="LaButti K."/>
            <person name="Lindquist E.A."/>
            <person name="Lipzen A."/>
            <person name="Lundell T."/>
            <person name="Morin E."/>
            <person name="Murat C."/>
            <person name="Riley R."/>
            <person name="Ohm R."/>
            <person name="Sun H."/>
            <person name="Tunlid A."/>
            <person name="Henrissat B."/>
            <person name="Grigoriev I.V."/>
            <person name="Hibbett D.S."/>
            <person name="Martin F."/>
        </authorList>
    </citation>
    <scope>NUCLEOTIDE SEQUENCE [LARGE SCALE GENOMIC DNA]</scope>
    <source>
        <strain evidence="4">Zn</strain>
    </source>
</reference>